<proteinExistence type="predicted"/>
<evidence type="ECO:0000256" key="4">
    <source>
        <dbReference type="ARBA" id="ARBA00022989"/>
    </source>
</evidence>
<evidence type="ECO:0000256" key="1">
    <source>
        <dbReference type="ARBA" id="ARBA00004651"/>
    </source>
</evidence>
<organism evidence="8 9">
    <name type="scientific">Klugiella xanthotipulae</name>
    <dbReference type="NCBI Taxonomy" id="244735"/>
    <lineage>
        <taxon>Bacteria</taxon>
        <taxon>Bacillati</taxon>
        <taxon>Actinomycetota</taxon>
        <taxon>Actinomycetes</taxon>
        <taxon>Micrococcales</taxon>
        <taxon>Microbacteriaceae</taxon>
        <taxon>Klugiella</taxon>
    </lineage>
</organism>
<evidence type="ECO:0000313" key="9">
    <source>
        <dbReference type="Proteomes" id="UP000318331"/>
    </source>
</evidence>
<sequence length="465" mass="47813">MRTPTLPLDAPPRPAAGSRWGLPLLLVAHLSRPRPGGSGSRAVLILPLVAFAAATALTLTVLAGVIMFLGWEGHELDIYPTVAGLAGAILVIPLLSLGAAAARLSAHRRDDRLATLRLLGATSGTVSAMTVMESAMIAFGGALLGTLLYGVGLPLVGLLSFGGAPIGAAALMLSPLVIVGVVAGMTALAALSAVLSVRRVVISPLGVRMRRDAPPLRRWHFVVAGAVILLAVGALQVMQAGTSLLVMRVTFIGGFAAGIGVLNLLGPLVIAAIARSQVKRVKTPERLIALRQVLESPAATWRQVGGVAVTCFVAVVAGSGLGLISQVPNGDLDEPSRVLFSDMSTGIVLTIAMSFLMVACSVGVGQAAAVYDRADLYRSLHLLGMPDLMVSRARRRAVLAPLRWTVIVSVLVAGVLVFPLVGLAVVLAPLSVLTIALSLVGGVGFVWLGVWATEPIVRAVVGAAE</sequence>
<dbReference type="RefSeq" id="WP_246054489.1">
    <property type="nucleotide sequence ID" value="NZ_BAAAYS010000013.1"/>
</dbReference>
<protein>
    <submittedName>
        <fullName evidence="8">FtsX-like permease family protein</fullName>
    </submittedName>
</protein>
<keyword evidence="9" id="KW-1185">Reference proteome</keyword>
<feature type="transmembrane region" description="Helical" evidence="6">
    <location>
        <begin position="402"/>
        <end position="426"/>
    </location>
</feature>
<accession>A0A543I4I6</accession>
<dbReference type="InterPro" id="IPR003838">
    <property type="entry name" value="ABC3_permease_C"/>
</dbReference>
<comment type="subcellular location">
    <subcellularLocation>
        <location evidence="1">Cell membrane</location>
        <topology evidence="1">Multi-pass membrane protein</topology>
    </subcellularLocation>
</comment>
<feature type="transmembrane region" description="Helical" evidence="6">
    <location>
        <begin position="250"/>
        <end position="274"/>
    </location>
</feature>
<feature type="transmembrane region" description="Helical" evidence="6">
    <location>
        <begin position="42"/>
        <end position="70"/>
    </location>
</feature>
<feature type="transmembrane region" description="Helical" evidence="6">
    <location>
        <begin position="137"/>
        <end position="161"/>
    </location>
</feature>
<dbReference type="GO" id="GO:0005886">
    <property type="term" value="C:plasma membrane"/>
    <property type="evidence" value="ECO:0007669"/>
    <property type="project" value="UniProtKB-SubCell"/>
</dbReference>
<keyword evidence="2" id="KW-1003">Cell membrane</keyword>
<reference evidence="8 9" key="1">
    <citation type="submission" date="2019-06" db="EMBL/GenBank/DDBJ databases">
        <title>Sequencing the genomes of 1000 actinobacteria strains.</title>
        <authorList>
            <person name="Klenk H.-P."/>
        </authorList>
    </citation>
    <scope>NUCLEOTIDE SEQUENCE [LARGE SCALE GENOMIC DNA]</scope>
    <source>
        <strain evidence="8 9">DSM 18031</strain>
    </source>
</reference>
<feature type="domain" description="ABC3 transporter permease C-terminal" evidence="7">
    <location>
        <begin position="95"/>
        <end position="200"/>
    </location>
</feature>
<evidence type="ECO:0000256" key="6">
    <source>
        <dbReference type="SAM" id="Phobius"/>
    </source>
</evidence>
<comment type="caution">
    <text evidence="8">The sequence shown here is derived from an EMBL/GenBank/DDBJ whole genome shotgun (WGS) entry which is preliminary data.</text>
</comment>
<keyword evidence="4 6" id="KW-1133">Transmembrane helix</keyword>
<feature type="transmembrane region" description="Helical" evidence="6">
    <location>
        <begin position="218"/>
        <end position="238"/>
    </location>
</feature>
<name>A0A543I4I6_9MICO</name>
<feature type="transmembrane region" description="Helical" evidence="6">
    <location>
        <begin position="173"/>
        <end position="197"/>
    </location>
</feature>
<keyword evidence="5 6" id="KW-0472">Membrane</keyword>
<feature type="transmembrane region" description="Helical" evidence="6">
    <location>
        <begin position="304"/>
        <end position="327"/>
    </location>
</feature>
<evidence type="ECO:0000256" key="5">
    <source>
        <dbReference type="ARBA" id="ARBA00023136"/>
    </source>
</evidence>
<keyword evidence="3 6" id="KW-0812">Transmembrane</keyword>
<evidence type="ECO:0000256" key="3">
    <source>
        <dbReference type="ARBA" id="ARBA00022692"/>
    </source>
</evidence>
<feature type="transmembrane region" description="Helical" evidence="6">
    <location>
        <begin position="432"/>
        <end position="452"/>
    </location>
</feature>
<dbReference type="Proteomes" id="UP000318331">
    <property type="component" value="Unassembled WGS sequence"/>
</dbReference>
<gene>
    <name evidence="8" type="ORF">FB466_0299</name>
</gene>
<dbReference type="EMBL" id="VFPN01000001">
    <property type="protein sequence ID" value="TQM65495.1"/>
    <property type="molecule type" value="Genomic_DNA"/>
</dbReference>
<feature type="transmembrane region" description="Helical" evidence="6">
    <location>
        <begin position="82"/>
        <end position="102"/>
    </location>
</feature>
<evidence type="ECO:0000256" key="2">
    <source>
        <dbReference type="ARBA" id="ARBA00022475"/>
    </source>
</evidence>
<evidence type="ECO:0000259" key="7">
    <source>
        <dbReference type="Pfam" id="PF02687"/>
    </source>
</evidence>
<evidence type="ECO:0000313" key="8">
    <source>
        <dbReference type="EMBL" id="TQM65495.1"/>
    </source>
</evidence>
<dbReference type="Pfam" id="PF02687">
    <property type="entry name" value="FtsX"/>
    <property type="match status" value="1"/>
</dbReference>
<dbReference type="AlphaFoldDB" id="A0A543I4I6"/>
<feature type="transmembrane region" description="Helical" evidence="6">
    <location>
        <begin position="347"/>
        <end position="371"/>
    </location>
</feature>